<dbReference type="Gene3D" id="3.40.50.2300">
    <property type="match status" value="1"/>
</dbReference>
<evidence type="ECO:0000259" key="4">
    <source>
        <dbReference type="PROSITE" id="PS50043"/>
    </source>
</evidence>
<evidence type="ECO:0000259" key="5">
    <source>
        <dbReference type="PROSITE" id="PS50110"/>
    </source>
</evidence>
<name>A0A098S597_9BACT</name>
<keyword evidence="2" id="KW-0238">DNA-binding</keyword>
<sequence>MIRVLIVDDHQLVVDGLKLTLAQADDLECAGTANDGKEALKLLEQVEADVVLLDINMEGMNGLETCRALHHRFPALAVLALSTLKEASMVKAMLREGAAGYLLKSADTHEFLKAIRKVGTGQRYYSPEVAEAVMDSLSAAPAKEAHPVLPVLTRRERQVLQLIIHEYTTAGIAEKLSIKFATVETHRRNLLVKLGARNTAGLVRIGLQYGLAEG</sequence>
<feature type="modified residue" description="4-aspartylphosphate" evidence="3">
    <location>
        <position position="54"/>
    </location>
</feature>
<dbReference type="STRING" id="1524460.IX84_15115"/>
<dbReference type="SMART" id="SM00448">
    <property type="entry name" value="REC"/>
    <property type="match status" value="1"/>
</dbReference>
<comment type="caution">
    <text evidence="6">The sequence shown here is derived from an EMBL/GenBank/DDBJ whole genome shotgun (WGS) entry which is preliminary data.</text>
</comment>
<feature type="domain" description="HTH luxR-type" evidence="4">
    <location>
        <begin position="145"/>
        <end position="210"/>
    </location>
</feature>
<proteinExistence type="predicted"/>
<dbReference type="GO" id="GO:0003677">
    <property type="term" value="F:DNA binding"/>
    <property type="evidence" value="ECO:0007669"/>
    <property type="project" value="UniProtKB-KW"/>
</dbReference>
<protein>
    <recommendedName>
        <fullName evidence="8">LuxR family transcriptional regulator</fullName>
    </recommendedName>
</protein>
<organism evidence="6 7">
    <name type="scientific">Phaeodactylibacter xiamenensis</name>
    <dbReference type="NCBI Taxonomy" id="1524460"/>
    <lineage>
        <taxon>Bacteria</taxon>
        <taxon>Pseudomonadati</taxon>
        <taxon>Bacteroidota</taxon>
        <taxon>Saprospiria</taxon>
        <taxon>Saprospirales</taxon>
        <taxon>Haliscomenobacteraceae</taxon>
        <taxon>Phaeodactylibacter</taxon>
    </lineage>
</organism>
<dbReference type="PRINTS" id="PR00038">
    <property type="entry name" value="HTHLUXR"/>
</dbReference>
<dbReference type="RefSeq" id="WP_044222071.1">
    <property type="nucleotide sequence ID" value="NZ_JBKAGJ010000034.1"/>
</dbReference>
<dbReference type="OrthoDB" id="9797341at2"/>
<dbReference type="InterPro" id="IPR039420">
    <property type="entry name" value="WalR-like"/>
</dbReference>
<dbReference type="InterPro" id="IPR001789">
    <property type="entry name" value="Sig_transdc_resp-reg_receiver"/>
</dbReference>
<evidence type="ECO:0000313" key="6">
    <source>
        <dbReference type="EMBL" id="KGE87534.1"/>
    </source>
</evidence>
<evidence type="ECO:0000256" key="1">
    <source>
        <dbReference type="ARBA" id="ARBA00022553"/>
    </source>
</evidence>
<feature type="domain" description="Response regulatory" evidence="5">
    <location>
        <begin position="3"/>
        <end position="119"/>
    </location>
</feature>
<evidence type="ECO:0000256" key="3">
    <source>
        <dbReference type="PROSITE-ProRule" id="PRU00169"/>
    </source>
</evidence>
<dbReference type="InterPro" id="IPR011006">
    <property type="entry name" value="CheY-like_superfamily"/>
</dbReference>
<dbReference type="Proteomes" id="UP000029736">
    <property type="component" value="Unassembled WGS sequence"/>
</dbReference>
<dbReference type="SMART" id="SM00421">
    <property type="entry name" value="HTH_LUXR"/>
    <property type="match status" value="1"/>
</dbReference>
<dbReference type="GO" id="GO:0000160">
    <property type="term" value="P:phosphorelay signal transduction system"/>
    <property type="evidence" value="ECO:0007669"/>
    <property type="project" value="InterPro"/>
</dbReference>
<reference evidence="6 7" key="1">
    <citation type="journal article" date="2014" name="Int. J. Syst. Evol. Microbiol.">
        <title>Phaeodactylibacter xiamenensis gen. nov., sp. nov., a member of the family Saprospiraceae isolated from the marine alga Phaeodactylum tricornutum.</title>
        <authorList>
            <person name="Chen Z.Jr."/>
            <person name="Lei X."/>
            <person name="Lai Q."/>
            <person name="Li Y."/>
            <person name="Zhang B."/>
            <person name="Zhang J."/>
            <person name="Zhang H."/>
            <person name="Yang L."/>
            <person name="Zheng W."/>
            <person name="Tian Y."/>
            <person name="Yu Z."/>
            <person name="Xu H.Jr."/>
            <person name="Zheng T."/>
        </authorList>
    </citation>
    <scope>NUCLEOTIDE SEQUENCE [LARGE SCALE GENOMIC DNA]</scope>
    <source>
        <strain evidence="6 7">KD52</strain>
    </source>
</reference>
<dbReference type="AlphaFoldDB" id="A0A098S597"/>
<gene>
    <name evidence="6" type="ORF">IX84_15115</name>
</gene>
<dbReference type="CDD" id="cd17535">
    <property type="entry name" value="REC_NarL-like"/>
    <property type="match status" value="1"/>
</dbReference>
<dbReference type="PROSITE" id="PS50043">
    <property type="entry name" value="HTH_LUXR_2"/>
    <property type="match status" value="1"/>
</dbReference>
<keyword evidence="7" id="KW-1185">Reference proteome</keyword>
<evidence type="ECO:0000313" key="7">
    <source>
        <dbReference type="Proteomes" id="UP000029736"/>
    </source>
</evidence>
<dbReference type="Pfam" id="PF00196">
    <property type="entry name" value="GerE"/>
    <property type="match status" value="1"/>
</dbReference>
<dbReference type="PANTHER" id="PTHR43214">
    <property type="entry name" value="TWO-COMPONENT RESPONSE REGULATOR"/>
    <property type="match status" value="1"/>
</dbReference>
<dbReference type="PROSITE" id="PS50110">
    <property type="entry name" value="RESPONSE_REGULATORY"/>
    <property type="match status" value="1"/>
</dbReference>
<dbReference type="InterPro" id="IPR016032">
    <property type="entry name" value="Sig_transdc_resp-reg_C-effctor"/>
</dbReference>
<dbReference type="PANTHER" id="PTHR43214:SF43">
    <property type="entry name" value="TWO-COMPONENT RESPONSE REGULATOR"/>
    <property type="match status" value="1"/>
</dbReference>
<dbReference type="EMBL" id="JPOS01000035">
    <property type="protein sequence ID" value="KGE87534.1"/>
    <property type="molecule type" value="Genomic_DNA"/>
</dbReference>
<evidence type="ECO:0008006" key="8">
    <source>
        <dbReference type="Google" id="ProtNLM"/>
    </source>
</evidence>
<dbReference type="SUPFAM" id="SSF52172">
    <property type="entry name" value="CheY-like"/>
    <property type="match status" value="1"/>
</dbReference>
<dbReference type="Pfam" id="PF00072">
    <property type="entry name" value="Response_reg"/>
    <property type="match status" value="1"/>
</dbReference>
<dbReference type="SUPFAM" id="SSF46894">
    <property type="entry name" value="C-terminal effector domain of the bipartite response regulators"/>
    <property type="match status" value="1"/>
</dbReference>
<dbReference type="CDD" id="cd06170">
    <property type="entry name" value="LuxR_C_like"/>
    <property type="match status" value="1"/>
</dbReference>
<keyword evidence="1 3" id="KW-0597">Phosphoprotein</keyword>
<evidence type="ECO:0000256" key="2">
    <source>
        <dbReference type="ARBA" id="ARBA00023125"/>
    </source>
</evidence>
<accession>A0A098S597</accession>
<dbReference type="InterPro" id="IPR000792">
    <property type="entry name" value="Tscrpt_reg_LuxR_C"/>
</dbReference>
<dbReference type="InterPro" id="IPR058245">
    <property type="entry name" value="NreC/VraR/RcsB-like_REC"/>
</dbReference>
<dbReference type="GO" id="GO:0006355">
    <property type="term" value="P:regulation of DNA-templated transcription"/>
    <property type="evidence" value="ECO:0007669"/>
    <property type="project" value="InterPro"/>
</dbReference>